<reference evidence="1" key="1">
    <citation type="submission" date="2020-08" db="EMBL/GenBank/DDBJ databases">
        <title>Genome public.</title>
        <authorList>
            <person name="Liu C."/>
            <person name="Sun Q."/>
        </authorList>
    </citation>
    <scope>NUCLEOTIDE SEQUENCE</scope>
    <source>
        <strain evidence="1">NSJ-31</strain>
    </source>
</reference>
<sequence>MFQYVPVREFLSFPGLGAYQSFGLMAYQPFGSESIFVSDVSIDSFFVSKLAYLCTKEQLDPIHLLDVVLDSI</sequence>
<evidence type="ECO:0000313" key="1">
    <source>
        <dbReference type="EMBL" id="MBC8545814.1"/>
    </source>
</evidence>
<keyword evidence="2" id="KW-1185">Reference proteome</keyword>
<dbReference type="RefSeq" id="WP_249281969.1">
    <property type="nucleotide sequence ID" value="NZ_JACRST010000002.1"/>
</dbReference>
<dbReference type="Proteomes" id="UP000653127">
    <property type="component" value="Unassembled WGS sequence"/>
</dbReference>
<gene>
    <name evidence="1" type="ORF">H8711_02530</name>
</gene>
<dbReference type="EMBL" id="JACRST010000002">
    <property type="protein sequence ID" value="MBC8545814.1"/>
    <property type="molecule type" value="Genomic_DNA"/>
</dbReference>
<proteinExistence type="predicted"/>
<accession>A0A926DY96</accession>
<evidence type="ECO:0000313" key="2">
    <source>
        <dbReference type="Proteomes" id="UP000653127"/>
    </source>
</evidence>
<comment type="caution">
    <text evidence="1">The sequence shown here is derived from an EMBL/GenBank/DDBJ whole genome shotgun (WGS) entry which is preliminary data.</text>
</comment>
<organism evidence="1 2">
    <name type="scientific">Ligaoa zhengdingensis</name>
    <dbReference type="NCBI Taxonomy" id="2763658"/>
    <lineage>
        <taxon>Bacteria</taxon>
        <taxon>Bacillati</taxon>
        <taxon>Bacillota</taxon>
        <taxon>Clostridia</taxon>
        <taxon>Eubacteriales</taxon>
        <taxon>Oscillospiraceae</taxon>
        <taxon>Ligaoa</taxon>
    </lineage>
</organism>
<name>A0A926DY96_9FIRM</name>
<protein>
    <submittedName>
        <fullName evidence="1">Uncharacterized protein</fullName>
    </submittedName>
</protein>
<dbReference type="AlphaFoldDB" id="A0A926DY96"/>